<feature type="compositionally biased region" description="Basic and acidic residues" evidence="1">
    <location>
        <begin position="155"/>
        <end position="165"/>
    </location>
</feature>
<organism evidence="3 4">
    <name type="scientific">Onychostoma macrolepis</name>
    <dbReference type="NCBI Taxonomy" id="369639"/>
    <lineage>
        <taxon>Eukaryota</taxon>
        <taxon>Metazoa</taxon>
        <taxon>Chordata</taxon>
        <taxon>Craniata</taxon>
        <taxon>Vertebrata</taxon>
        <taxon>Euteleostomi</taxon>
        <taxon>Actinopterygii</taxon>
        <taxon>Neopterygii</taxon>
        <taxon>Teleostei</taxon>
        <taxon>Ostariophysi</taxon>
        <taxon>Cypriniformes</taxon>
        <taxon>Cyprinidae</taxon>
        <taxon>Acrossocheilinae</taxon>
        <taxon>Onychostoma</taxon>
    </lineage>
</organism>
<dbReference type="SUPFAM" id="SSF50156">
    <property type="entry name" value="PDZ domain-like"/>
    <property type="match status" value="1"/>
</dbReference>
<evidence type="ECO:0000313" key="4">
    <source>
        <dbReference type="Proteomes" id="UP000579812"/>
    </source>
</evidence>
<feature type="domain" description="PH" evidence="2">
    <location>
        <begin position="20"/>
        <end position="146"/>
    </location>
</feature>
<feature type="region of interest" description="Disordered" evidence="1">
    <location>
        <begin position="224"/>
        <end position="243"/>
    </location>
</feature>
<dbReference type="PROSITE" id="PS50003">
    <property type="entry name" value="PH_DOMAIN"/>
    <property type="match status" value="1"/>
</dbReference>
<feature type="compositionally biased region" description="Basic and acidic residues" evidence="1">
    <location>
        <begin position="177"/>
        <end position="189"/>
    </location>
</feature>
<dbReference type="SUPFAM" id="SSF50729">
    <property type="entry name" value="PH domain-like"/>
    <property type="match status" value="1"/>
</dbReference>
<dbReference type="Proteomes" id="UP000579812">
    <property type="component" value="Unassembled WGS sequence"/>
</dbReference>
<accession>A0A7J6CIP7</accession>
<dbReference type="Pfam" id="PF00169">
    <property type="entry name" value="PH"/>
    <property type="match status" value="1"/>
</dbReference>
<dbReference type="InterPro" id="IPR036034">
    <property type="entry name" value="PDZ_sf"/>
</dbReference>
<name>A0A7J6CIP7_9TELE</name>
<dbReference type="AlphaFoldDB" id="A0A7J6CIP7"/>
<proteinExistence type="predicted"/>
<protein>
    <recommendedName>
        <fullName evidence="2">PH domain-containing protein</fullName>
    </recommendedName>
</protein>
<reference evidence="3 4" key="1">
    <citation type="submission" date="2020-04" db="EMBL/GenBank/DDBJ databases">
        <title>Chromosome-level genome assembly of a cyprinid fish Onychostoma macrolepis by integration of Nanopore Sequencing, Bionano and Hi-C technology.</title>
        <authorList>
            <person name="Wang D."/>
        </authorList>
    </citation>
    <scope>NUCLEOTIDE SEQUENCE [LARGE SCALE GENOMIC DNA]</scope>
    <source>
        <strain evidence="3">SWU-2019</strain>
        <tissue evidence="3">Muscle</tissue>
    </source>
</reference>
<gene>
    <name evidence="3" type="ORF">G5714_012455</name>
</gene>
<keyword evidence="4" id="KW-1185">Reference proteome</keyword>
<evidence type="ECO:0000259" key="2">
    <source>
        <dbReference type="PROSITE" id="PS50003"/>
    </source>
</evidence>
<dbReference type="InterPro" id="IPR001849">
    <property type="entry name" value="PH_domain"/>
</dbReference>
<feature type="compositionally biased region" description="Acidic residues" evidence="1">
    <location>
        <begin position="225"/>
        <end position="241"/>
    </location>
</feature>
<dbReference type="EMBL" id="JAAMOB010000012">
    <property type="protein sequence ID" value="KAF4106465.1"/>
    <property type="molecule type" value="Genomic_DNA"/>
</dbReference>
<comment type="caution">
    <text evidence="3">The sequence shown here is derived from an EMBL/GenBank/DDBJ whole genome shotgun (WGS) entry which is preliminary data.</text>
</comment>
<sequence length="417" mass="48030">MSNNKKSPATAKFYREPEVKELYTGYLVKSPPLTALTKNTKSWKKRFFVLSKKTDEDSYQLTYHVNERRDKPLGVIDISKISLLFTSPETHQKWDWVKKPSKGSPSSVLFLKVEDDILKPSREYFLIGENSADVDGWLNALFKAMKTQKSQNKQRQKDDTPEKRSRSMSLLVNYSEPKVEDEPNDRRSAPELMPTYPPPDSHYVYPRKLSEPPIPVTCKFPVIEEKDETDEKQDGPPEDSSEYMSMGSVKMVLEDDQQEDDTACKQKNRVCNSCVNKCSFGFTEMREACNFHHRYTSTMRDKMRKKKSRKSHCRIFKEFICKLCETHTLIEKEICISHHDANSLVISEEEGKPCVSECGETEASSLLHKGDQILAVNDLLTDTVEEVQTYMRRLSKSEVKLTIRRLPGSIPLNSVLC</sequence>
<dbReference type="InterPro" id="IPR042986">
    <property type="entry name" value="PLEKHS1"/>
</dbReference>
<dbReference type="SMART" id="SM00233">
    <property type="entry name" value="PH"/>
    <property type="match status" value="1"/>
</dbReference>
<dbReference type="Gene3D" id="2.30.29.30">
    <property type="entry name" value="Pleckstrin-homology domain (PH domain)/Phosphotyrosine-binding domain (PTB)"/>
    <property type="match status" value="1"/>
</dbReference>
<dbReference type="PANTHER" id="PTHR47014">
    <property type="entry name" value="PLECKSTRIN HOMOLOGY DOMAIN-CONTAINING FAMILY S MEMBER 1"/>
    <property type="match status" value="1"/>
</dbReference>
<dbReference type="PANTHER" id="PTHR47014:SF1">
    <property type="entry name" value="PLECKSTRIN HOMOLOGY DOMAIN-CONTAINING FAMILY S MEMBER 1"/>
    <property type="match status" value="1"/>
</dbReference>
<evidence type="ECO:0000256" key="1">
    <source>
        <dbReference type="SAM" id="MobiDB-lite"/>
    </source>
</evidence>
<feature type="region of interest" description="Disordered" evidence="1">
    <location>
        <begin position="146"/>
        <end position="198"/>
    </location>
</feature>
<evidence type="ECO:0000313" key="3">
    <source>
        <dbReference type="EMBL" id="KAF4106465.1"/>
    </source>
</evidence>
<dbReference type="InterPro" id="IPR011993">
    <property type="entry name" value="PH-like_dom_sf"/>
</dbReference>